<keyword evidence="1" id="KW-1133">Transmembrane helix</keyword>
<proteinExistence type="predicted"/>
<evidence type="ECO:0000313" key="3">
    <source>
        <dbReference type="Proteomes" id="UP000177704"/>
    </source>
</evidence>
<organism evidence="2 3">
    <name type="scientific">Candidatus Uhrbacteria bacterium RIFCSPLOWO2_01_FULL_55_36</name>
    <dbReference type="NCBI Taxonomy" id="1802404"/>
    <lineage>
        <taxon>Bacteria</taxon>
        <taxon>Candidatus Uhriibacteriota</taxon>
    </lineage>
</organism>
<comment type="caution">
    <text evidence="2">The sequence shown here is derived from an EMBL/GenBank/DDBJ whole genome shotgun (WGS) entry which is preliminary data.</text>
</comment>
<protein>
    <submittedName>
        <fullName evidence="2">Uncharacterized protein</fullName>
    </submittedName>
</protein>
<reference evidence="2 3" key="1">
    <citation type="journal article" date="2016" name="Nat. Commun.">
        <title>Thousands of microbial genomes shed light on interconnected biogeochemical processes in an aquifer system.</title>
        <authorList>
            <person name="Anantharaman K."/>
            <person name="Brown C.T."/>
            <person name="Hug L.A."/>
            <person name="Sharon I."/>
            <person name="Castelle C.J."/>
            <person name="Probst A.J."/>
            <person name="Thomas B.C."/>
            <person name="Singh A."/>
            <person name="Wilkins M.J."/>
            <person name="Karaoz U."/>
            <person name="Brodie E.L."/>
            <person name="Williams K.H."/>
            <person name="Hubbard S.S."/>
            <person name="Banfield J.F."/>
        </authorList>
    </citation>
    <scope>NUCLEOTIDE SEQUENCE [LARGE SCALE GENOMIC DNA]</scope>
</reference>
<dbReference type="AlphaFoldDB" id="A0A1F7V699"/>
<feature type="transmembrane region" description="Helical" evidence="1">
    <location>
        <begin position="7"/>
        <end position="26"/>
    </location>
</feature>
<evidence type="ECO:0000313" key="2">
    <source>
        <dbReference type="EMBL" id="OGL85618.1"/>
    </source>
</evidence>
<keyword evidence="1" id="KW-0472">Membrane</keyword>
<dbReference type="EMBL" id="MGEM01000005">
    <property type="protein sequence ID" value="OGL85618.1"/>
    <property type="molecule type" value="Genomic_DNA"/>
</dbReference>
<sequence>MEKIAYRLIRCLLWCIIVAAFVWFFIRDLNPSGTLTVSYDLCRPSPYISEFSPLGRVLDIEKRDGYCVQKMVIDPIYVDVRLPQRYDTATMTVVFQKSDEQPVSAGPWISTAEWQWALQALDEIATSSDGWQTAVAQFDIRERPLDHRRLRFMLSSPGLSESGREVVLREARFTFEKPRFSWAIMKRWAASFYDR</sequence>
<dbReference type="Proteomes" id="UP000177704">
    <property type="component" value="Unassembled WGS sequence"/>
</dbReference>
<name>A0A1F7V699_9BACT</name>
<gene>
    <name evidence="2" type="ORF">A3B36_00055</name>
</gene>
<evidence type="ECO:0000256" key="1">
    <source>
        <dbReference type="SAM" id="Phobius"/>
    </source>
</evidence>
<accession>A0A1F7V699</accession>
<keyword evidence="1" id="KW-0812">Transmembrane</keyword>